<evidence type="ECO:0000313" key="2">
    <source>
        <dbReference type="EMBL" id="CAG7729559.1"/>
    </source>
</evidence>
<organism evidence="2 3">
    <name type="scientific">Allacma fusca</name>
    <dbReference type="NCBI Taxonomy" id="39272"/>
    <lineage>
        <taxon>Eukaryota</taxon>
        <taxon>Metazoa</taxon>
        <taxon>Ecdysozoa</taxon>
        <taxon>Arthropoda</taxon>
        <taxon>Hexapoda</taxon>
        <taxon>Collembola</taxon>
        <taxon>Symphypleona</taxon>
        <taxon>Sminthuridae</taxon>
        <taxon>Allacma</taxon>
    </lineage>
</organism>
<protein>
    <submittedName>
        <fullName evidence="2">Uncharacterized protein</fullName>
    </submittedName>
</protein>
<gene>
    <name evidence="2" type="ORF">AFUS01_LOCUS18260</name>
</gene>
<dbReference type="AlphaFoldDB" id="A0A8J2P3G0"/>
<sequence>MVKILAPDLLGSLLGKQDKLTIYFSSVDWSLIQIRNSEVRTLMTAIESGSRVTLTDMFGNTVLTYKLNHEDAVVTKNGRLFGTIQGVANKINFPGTFTAVDAHGEFMFEVERGNFKYQFFSGGSEIGTANIANLSNLHSDLRFSSAIDMNTKVMMIATTCHLIFVSHSEDLRTEIRCGWGMKAAIYIFIFSATMFLLFMNLNCLMNSVKLTGNATTGFEVRNDSRFPFGFGPLP</sequence>
<keyword evidence="1" id="KW-1133">Transmembrane helix</keyword>
<keyword evidence="1" id="KW-0472">Membrane</keyword>
<keyword evidence="3" id="KW-1185">Reference proteome</keyword>
<feature type="transmembrane region" description="Helical" evidence="1">
    <location>
        <begin position="179"/>
        <end position="199"/>
    </location>
</feature>
<evidence type="ECO:0000313" key="3">
    <source>
        <dbReference type="Proteomes" id="UP000708208"/>
    </source>
</evidence>
<comment type="caution">
    <text evidence="2">The sequence shown here is derived from an EMBL/GenBank/DDBJ whole genome shotgun (WGS) entry which is preliminary data.</text>
</comment>
<dbReference type="EMBL" id="CAJVCH010180404">
    <property type="protein sequence ID" value="CAG7729559.1"/>
    <property type="molecule type" value="Genomic_DNA"/>
</dbReference>
<name>A0A8J2P3G0_9HEXA</name>
<keyword evidence="1" id="KW-0812">Transmembrane</keyword>
<evidence type="ECO:0000256" key="1">
    <source>
        <dbReference type="SAM" id="Phobius"/>
    </source>
</evidence>
<dbReference type="Proteomes" id="UP000708208">
    <property type="component" value="Unassembled WGS sequence"/>
</dbReference>
<accession>A0A8J2P3G0</accession>
<reference evidence="2" key="1">
    <citation type="submission" date="2021-06" db="EMBL/GenBank/DDBJ databases">
        <authorList>
            <person name="Hodson N. C."/>
            <person name="Mongue J. A."/>
            <person name="Jaron S. K."/>
        </authorList>
    </citation>
    <scope>NUCLEOTIDE SEQUENCE</scope>
</reference>
<proteinExistence type="predicted"/>